<gene>
    <name evidence="1" type="ORF">EJC49_23020</name>
</gene>
<sequence>MIYKASVAQRTIWQRKIGSKTGTLVDPFRLCRYRYESALEEKVLLVSAANPSIREIREQQKLSFVRDGRRVPNWVDIQTFWKNGLVQANYLKYEEGVTRALERDIELTVDQVGDRFAHEYRIVTEADLTANQIANARDVIECAKDFDREAEGLVKAVLKVLPDRVLLAEVAAATRLGTRAVRAATAMVGKGFLEIPRNVRLDGQTLLLNRVGFDRSR</sequence>
<protein>
    <submittedName>
        <fullName evidence="1">Uncharacterized protein</fullName>
    </submittedName>
</protein>
<dbReference type="OrthoDB" id="7991623at2"/>
<comment type="caution">
    <text evidence="1">The sequence shown here is derived from an EMBL/GenBank/DDBJ whole genome shotgun (WGS) entry which is preliminary data.</text>
</comment>
<dbReference type="Proteomes" id="UP000278398">
    <property type="component" value="Unassembled WGS sequence"/>
</dbReference>
<proteinExistence type="predicted"/>
<dbReference type="EMBL" id="RWKW01000111">
    <property type="protein sequence ID" value="RST83070.1"/>
    <property type="molecule type" value="Genomic_DNA"/>
</dbReference>
<evidence type="ECO:0000313" key="2">
    <source>
        <dbReference type="Proteomes" id="UP000278398"/>
    </source>
</evidence>
<reference evidence="1 2" key="1">
    <citation type="submission" date="2018-12" db="EMBL/GenBank/DDBJ databases">
        <title>Mesorhizobium carbonis sp. nov., isolated from coal mine water.</title>
        <authorList>
            <person name="Xin W."/>
            <person name="Xu Z."/>
            <person name="Xiang F."/>
            <person name="Zhang J."/>
            <person name="Xi L."/>
            <person name="Liu J."/>
        </authorList>
    </citation>
    <scope>NUCLEOTIDE SEQUENCE [LARGE SCALE GENOMIC DNA]</scope>
    <source>
        <strain evidence="1 2">B2.3</strain>
    </source>
</reference>
<dbReference type="RefSeq" id="WP_126702275.1">
    <property type="nucleotide sequence ID" value="NZ_RWKW01000111.1"/>
</dbReference>
<organism evidence="1 2">
    <name type="scientific">Aquibium carbonis</name>
    <dbReference type="NCBI Taxonomy" id="2495581"/>
    <lineage>
        <taxon>Bacteria</taxon>
        <taxon>Pseudomonadati</taxon>
        <taxon>Pseudomonadota</taxon>
        <taxon>Alphaproteobacteria</taxon>
        <taxon>Hyphomicrobiales</taxon>
        <taxon>Phyllobacteriaceae</taxon>
        <taxon>Aquibium</taxon>
    </lineage>
</organism>
<name>A0A3R9Y4Z2_9HYPH</name>
<dbReference type="AlphaFoldDB" id="A0A3R9Y4Z2"/>
<evidence type="ECO:0000313" key="1">
    <source>
        <dbReference type="EMBL" id="RST83070.1"/>
    </source>
</evidence>
<accession>A0A3R9Y4Z2</accession>
<keyword evidence="2" id="KW-1185">Reference proteome</keyword>